<dbReference type="SUPFAM" id="SSF51735">
    <property type="entry name" value="NAD(P)-binding Rossmann-fold domains"/>
    <property type="match status" value="1"/>
</dbReference>
<sequence length="140" mass="14940">MTTLIVGGYGSVGRTVAEELATAPDDPSAVIIAGRDGTKANAVASKFGDHVSGVAFDFQETDSYARVLEDLDQVVMCVDQSGTTFVEACLERESIRSTSQPRTSSSARSNNSTILRETTVRQRYQVSDSHQVSLSSTTSV</sequence>
<proteinExistence type="predicted"/>
<name>A0ABU2GKW7_9EURY</name>
<feature type="compositionally biased region" description="Low complexity" evidence="1">
    <location>
        <begin position="102"/>
        <end position="113"/>
    </location>
</feature>
<protein>
    <submittedName>
        <fullName evidence="3">Saccharopine dehydrogenase NADP-binding domain-containing protein</fullName>
    </submittedName>
</protein>
<evidence type="ECO:0000259" key="2">
    <source>
        <dbReference type="Pfam" id="PF03435"/>
    </source>
</evidence>
<gene>
    <name evidence="3" type="ORF">NDI76_22295</name>
</gene>
<evidence type="ECO:0000313" key="3">
    <source>
        <dbReference type="EMBL" id="MDS0301462.1"/>
    </source>
</evidence>
<evidence type="ECO:0000313" key="4">
    <source>
        <dbReference type="Proteomes" id="UP001257060"/>
    </source>
</evidence>
<evidence type="ECO:0000256" key="1">
    <source>
        <dbReference type="SAM" id="MobiDB-lite"/>
    </source>
</evidence>
<dbReference type="Proteomes" id="UP001257060">
    <property type="component" value="Unassembled WGS sequence"/>
</dbReference>
<dbReference type="InterPro" id="IPR005097">
    <property type="entry name" value="Sacchrp_dh_NADP-bd"/>
</dbReference>
<dbReference type="Pfam" id="PF03435">
    <property type="entry name" value="Sacchrp_dh_NADP"/>
    <property type="match status" value="1"/>
</dbReference>
<reference evidence="3 4" key="1">
    <citation type="submission" date="2022-06" db="EMBL/GenBank/DDBJ databases">
        <title>Halogeometricum sp. a new haloarchaeum isolate from saline soil.</title>
        <authorList>
            <person name="Strakova D."/>
            <person name="Galisteo C."/>
            <person name="Sanchez-Porro C."/>
            <person name="Ventosa A."/>
        </authorList>
    </citation>
    <scope>NUCLEOTIDE SEQUENCE [LARGE SCALE GENOMIC DNA]</scope>
    <source>
        <strain evidence="3 4">S1BR25-6</strain>
    </source>
</reference>
<dbReference type="EMBL" id="JAMQOP010000007">
    <property type="protein sequence ID" value="MDS0301462.1"/>
    <property type="molecule type" value="Genomic_DNA"/>
</dbReference>
<comment type="caution">
    <text evidence="3">The sequence shown here is derived from an EMBL/GenBank/DDBJ whole genome shotgun (WGS) entry which is preliminary data.</text>
</comment>
<feature type="domain" description="Saccharopine dehydrogenase NADP binding" evidence="2">
    <location>
        <begin position="4"/>
        <end position="94"/>
    </location>
</feature>
<organism evidence="3 4">
    <name type="scientific">Halogeometricum salsisoli</name>
    <dbReference type="NCBI Taxonomy" id="2950536"/>
    <lineage>
        <taxon>Archaea</taxon>
        <taxon>Methanobacteriati</taxon>
        <taxon>Methanobacteriota</taxon>
        <taxon>Stenosarchaea group</taxon>
        <taxon>Halobacteria</taxon>
        <taxon>Halobacteriales</taxon>
        <taxon>Haloferacaceae</taxon>
        <taxon>Halogeometricum</taxon>
    </lineage>
</organism>
<keyword evidence="4" id="KW-1185">Reference proteome</keyword>
<accession>A0ABU2GKW7</accession>
<feature type="region of interest" description="Disordered" evidence="1">
    <location>
        <begin position="94"/>
        <end position="114"/>
    </location>
</feature>
<dbReference type="RefSeq" id="WP_310926373.1">
    <property type="nucleotide sequence ID" value="NZ_JAMQOP010000007.1"/>
</dbReference>
<dbReference type="InterPro" id="IPR036291">
    <property type="entry name" value="NAD(P)-bd_dom_sf"/>
</dbReference>
<dbReference type="Gene3D" id="3.40.50.720">
    <property type="entry name" value="NAD(P)-binding Rossmann-like Domain"/>
    <property type="match status" value="1"/>
</dbReference>